<dbReference type="Proteomes" id="UP000245391">
    <property type="component" value="Unassembled WGS sequence"/>
</dbReference>
<dbReference type="AlphaFoldDB" id="A0A317F455"/>
<dbReference type="PANTHER" id="PTHR11731">
    <property type="entry name" value="PROTEASE FAMILY S9B,C DIPEPTIDYL-PEPTIDASE IV-RELATED"/>
    <property type="match status" value="1"/>
</dbReference>
<accession>A0A317F455</accession>
<gene>
    <name evidence="4" type="ORF">DF947_01575</name>
</gene>
<dbReference type="Gene3D" id="3.40.50.1820">
    <property type="entry name" value="alpha/beta hydrolase"/>
    <property type="match status" value="1"/>
</dbReference>
<dbReference type="Pfam" id="PF00326">
    <property type="entry name" value="Peptidase_S9"/>
    <property type="match status" value="1"/>
</dbReference>
<dbReference type="GO" id="GO:0006508">
    <property type="term" value="P:proteolysis"/>
    <property type="evidence" value="ECO:0007669"/>
    <property type="project" value="InterPro"/>
</dbReference>
<feature type="compositionally biased region" description="Polar residues" evidence="1">
    <location>
        <begin position="870"/>
        <end position="882"/>
    </location>
</feature>
<dbReference type="SUPFAM" id="SSF53474">
    <property type="entry name" value="alpha/beta-Hydrolases"/>
    <property type="match status" value="1"/>
</dbReference>
<keyword evidence="5" id="KW-1185">Reference proteome</keyword>
<dbReference type="OrthoDB" id="6388416at2"/>
<dbReference type="GO" id="GO:0008236">
    <property type="term" value="F:serine-type peptidase activity"/>
    <property type="evidence" value="ECO:0007669"/>
    <property type="project" value="InterPro"/>
</dbReference>
<evidence type="ECO:0000259" key="3">
    <source>
        <dbReference type="Pfam" id="PF00326"/>
    </source>
</evidence>
<feature type="region of interest" description="Disordered" evidence="1">
    <location>
        <begin position="863"/>
        <end position="884"/>
    </location>
</feature>
<evidence type="ECO:0000256" key="2">
    <source>
        <dbReference type="SAM" id="SignalP"/>
    </source>
</evidence>
<feature type="signal peptide" evidence="2">
    <location>
        <begin position="1"/>
        <end position="19"/>
    </location>
</feature>
<evidence type="ECO:0000313" key="5">
    <source>
        <dbReference type="Proteomes" id="UP000245391"/>
    </source>
</evidence>
<dbReference type="InterPro" id="IPR001375">
    <property type="entry name" value="Peptidase_S9_cat"/>
</dbReference>
<dbReference type="SUPFAM" id="SSF82171">
    <property type="entry name" value="DPP6 N-terminal domain-like"/>
    <property type="match status" value="1"/>
</dbReference>
<sequence length="903" mass="103742">MKQFLLLVLLLLLSNIAFCQKKNLDTTIINAWTTVKNGSISPSGKYIAYLTNASLIRTIDESTKTQITIRQSDNKWKYCTVIPHIESKVLFSPDDRYALFESGNIDELKILNLSSKKTELLKKVFMPSLYLHRKYLIYIDRERTAHFRNWSDGNEKTFHNVKEYSYGESGNDMLITYETGKNNNSIDYIDLKTLKQFSVCKNKNIIQQKVVRYGLQRAIKIDSAGINEIWTYSGGKQKAVKCLSEGDKFLNTEMKLGHLRHFSFSGRFIYFTLKSDSVNQSEPEKNPNPNLQLLSYLNRTIIPNKIKISPASSPQYEKLVVFDRTTKKISSLENDSKNVLFQIEDFVSYRKSTSSFFIENNNDRIENWRTGEVINGNYFSISPSEKYIFYMKKDGKSFCLYDTHSHSETTVLIVKDSTEWQSYYDSDESQRPHPVDLHWIDKERKLVLTSKHDIWVLNLNKPSNLICVTRGYGKRHKIMFSTQFFAERETFTGNTLVPAFDLENKRNGYFSINLSEVKDPKPVIFDNHLYVAFGSNRFQSTGEIIIKAKNSNRWLLMRQSAKESPNFFLTNDFKKLTPVSDLHPEDSCFWLSSELHSWKGYDGKEINGILYKPEKFDPTHRYPVIIYYYEKLSMNLNAFLEPAASSGPINIPWFVNKGYLVFTPDIWYKKGFLGESALNCVESAGKYLATLSFVNADKIGIQGHSFGGIETNYILTHSNLFAAACSASGASDFISAFGSLTKDGLDLQSPLVFGQPRMGTSLYERPDLYIKNSPVFSLHNVTTPLLLYSGKNDSGLTSPSQSLELFLGLRRLGKPSWMLLYNAGHDLLYSPKAIRNDFSDRMDQFFDHYLMDKPSPMWMTREGTQDKNYDNSLRTPNKNGLLTPSEKNKVDSLLHKELLKITF</sequence>
<protein>
    <recommendedName>
        <fullName evidence="3">Peptidase S9 prolyl oligopeptidase catalytic domain-containing protein</fullName>
    </recommendedName>
</protein>
<keyword evidence="2" id="KW-0732">Signal</keyword>
<dbReference type="PANTHER" id="PTHR11731:SF193">
    <property type="entry name" value="DIPEPTIDYL PEPTIDASE 9"/>
    <property type="match status" value="1"/>
</dbReference>
<dbReference type="InterPro" id="IPR029058">
    <property type="entry name" value="AB_hydrolase_fold"/>
</dbReference>
<dbReference type="InterPro" id="IPR050278">
    <property type="entry name" value="Serine_Prot_S9B/DPPIV"/>
</dbReference>
<comment type="caution">
    <text evidence="4">The sequence shown here is derived from an EMBL/GenBank/DDBJ whole genome shotgun (WGS) entry which is preliminary data.</text>
</comment>
<reference evidence="5" key="1">
    <citation type="submission" date="2018-05" db="EMBL/GenBank/DDBJ databases">
        <title>Pedobacter paludis sp. nov., isolated from wetland soil.</title>
        <authorList>
            <person name="Zhang Y."/>
        </authorList>
    </citation>
    <scope>NUCLEOTIDE SEQUENCE [LARGE SCALE GENOMIC DNA]</scope>
    <source>
        <strain evidence="5">R-8</strain>
    </source>
</reference>
<evidence type="ECO:0000313" key="4">
    <source>
        <dbReference type="EMBL" id="PWS33342.1"/>
    </source>
</evidence>
<organism evidence="4 5">
    <name type="scientific">Pedobacter paludis</name>
    <dbReference type="NCBI Taxonomy" id="2203212"/>
    <lineage>
        <taxon>Bacteria</taxon>
        <taxon>Pseudomonadati</taxon>
        <taxon>Bacteroidota</taxon>
        <taxon>Sphingobacteriia</taxon>
        <taxon>Sphingobacteriales</taxon>
        <taxon>Sphingobacteriaceae</taxon>
        <taxon>Pedobacter</taxon>
    </lineage>
</organism>
<dbReference type="RefSeq" id="WP_109927929.1">
    <property type="nucleotide sequence ID" value="NZ_QGNY01000001.1"/>
</dbReference>
<evidence type="ECO:0000256" key="1">
    <source>
        <dbReference type="SAM" id="MobiDB-lite"/>
    </source>
</evidence>
<dbReference type="EMBL" id="QGNY01000001">
    <property type="protein sequence ID" value="PWS33342.1"/>
    <property type="molecule type" value="Genomic_DNA"/>
</dbReference>
<feature type="chain" id="PRO_5016264715" description="Peptidase S9 prolyl oligopeptidase catalytic domain-containing protein" evidence="2">
    <location>
        <begin position="20"/>
        <end position="903"/>
    </location>
</feature>
<name>A0A317F455_9SPHI</name>
<feature type="domain" description="Peptidase S9 prolyl oligopeptidase catalytic" evidence="3">
    <location>
        <begin position="683"/>
        <end position="850"/>
    </location>
</feature>
<proteinExistence type="predicted"/>
<dbReference type="GO" id="GO:0008239">
    <property type="term" value="F:dipeptidyl-peptidase activity"/>
    <property type="evidence" value="ECO:0007669"/>
    <property type="project" value="TreeGrafter"/>
</dbReference>